<comment type="similarity">
    <text evidence="1">Belongs to the 'phage' integrase family.</text>
</comment>
<dbReference type="PANTHER" id="PTHR30629:SF2">
    <property type="entry name" value="PROPHAGE INTEGRASE INTS-RELATED"/>
    <property type="match status" value="1"/>
</dbReference>
<dbReference type="EMBL" id="JAAOMP010000153">
    <property type="protein sequence ID" value="MBU2761231.1"/>
    <property type="molecule type" value="Genomic_DNA"/>
</dbReference>
<protein>
    <submittedName>
        <fullName evidence="5">Tyrosine-type recombinase/integrase</fullName>
    </submittedName>
</protein>
<comment type="caution">
    <text evidence="5">The sequence shown here is derived from an EMBL/GenBank/DDBJ whole genome shotgun (WGS) entry which is preliminary data.</text>
</comment>
<dbReference type="PROSITE" id="PS51898">
    <property type="entry name" value="TYR_RECOMBINASE"/>
    <property type="match status" value="1"/>
</dbReference>
<dbReference type="Proteomes" id="UP000755654">
    <property type="component" value="Unassembled WGS sequence"/>
</dbReference>
<name>A0ABS6A147_9PROT</name>
<dbReference type="SUPFAM" id="SSF56349">
    <property type="entry name" value="DNA breaking-rejoining enzymes"/>
    <property type="match status" value="1"/>
</dbReference>
<dbReference type="InterPro" id="IPR002104">
    <property type="entry name" value="Integrase_catalytic"/>
</dbReference>
<sequence>MPIAANRTLGVQSPSKERQKDRVLNDEEIVLFWKCLDPAAMSLMTKLALRFMLVTGQRLGEVCHLTREQIDGNWWIMPAEFAKNGRAHRVALSPLAMSILNEAQFMGIERYLFPSLRVTEEGRD</sequence>
<gene>
    <name evidence="5" type="ORF">HAP95_13930</name>
</gene>
<reference evidence="5 6" key="1">
    <citation type="journal article" date="2021" name="ISME J.">
        <title>Genomic evolution of the class Acidithiobacillia: deep-branching Proteobacteria living in extreme acidic conditions.</title>
        <authorList>
            <person name="Moya-Beltran A."/>
            <person name="Beard S."/>
            <person name="Rojas-Villalobos C."/>
            <person name="Issotta F."/>
            <person name="Gallardo Y."/>
            <person name="Ulloa R."/>
            <person name="Giaveno A."/>
            <person name="Degli Esposti M."/>
            <person name="Johnson D.B."/>
            <person name="Quatrini R."/>
        </authorList>
    </citation>
    <scope>NUCLEOTIDE SEQUENCE [LARGE SCALE GENOMIC DNA]</scope>
    <source>
        <strain evidence="5 6">RW2</strain>
    </source>
</reference>
<dbReference type="Gene3D" id="1.10.443.10">
    <property type="entry name" value="Intergrase catalytic core"/>
    <property type="match status" value="1"/>
</dbReference>
<evidence type="ECO:0000256" key="2">
    <source>
        <dbReference type="ARBA" id="ARBA00022908"/>
    </source>
</evidence>
<evidence type="ECO:0000259" key="4">
    <source>
        <dbReference type="PROSITE" id="PS51898"/>
    </source>
</evidence>
<evidence type="ECO:0000256" key="1">
    <source>
        <dbReference type="ARBA" id="ARBA00008857"/>
    </source>
</evidence>
<keyword evidence="6" id="KW-1185">Reference proteome</keyword>
<keyword evidence="2" id="KW-0229">DNA integration</keyword>
<dbReference type="PANTHER" id="PTHR30629">
    <property type="entry name" value="PROPHAGE INTEGRASE"/>
    <property type="match status" value="1"/>
</dbReference>
<organism evidence="5 6">
    <name type="scientific">Acidithiobacillus sulfurivorans</name>
    <dbReference type="NCBI Taxonomy" id="1958756"/>
    <lineage>
        <taxon>Bacteria</taxon>
        <taxon>Pseudomonadati</taxon>
        <taxon>Pseudomonadota</taxon>
        <taxon>Acidithiobacillia</taxon>
        <taxon>Acidithiobacillales</taxon>
        <taxon>Acidithiobacillaceae</taxon>
        <taxon>Acidithiobacillus</taxon>
    </lineage>
</organism>
<evidence type="ECO:0000313" key="6">
    <source>
        <dbReference type="Proteomes" id="UP000755654"/>
    </source>
</evidence>
<proteinExistence type="inferred from homology"/>
<accession>A0ABS6A147</accession>
<evidence type="ECO:0000313" key="5">
    <source>
        <dbReference type="EMBL" id="MBU2761231.1"/>
    </source>
</evidence>
<keyword evidence="3" id="KW-0233">DNA recombination</keyword>
<dbReference type="InterPro" id="IPR050808">
    <property type="entry name" value="Phage_Integrase"/>
</dbReference>
<feature type="domain" description="Tyr recombinase" evidence="4">
    <location>
        <begin position="19"/>
        <end position="124"/>
    </location>
</feature>
<dbReference type="Pfam" id="PF00589">
    <property type="entry name" value="Phage_integrase"/>
    <property type="match status" value="1"/>
</dbReference>
<dbReference type="InterPro" id="IPR011010">
    <property type="entry name" value="DNA_brk_join_enz"/>
</dbReference>
<dbReference type="InterPro" id="IPR013762">
    <property type="entry name" value="Integrase-like_cat_sf"/>
</dbReference>
<evidence type="ECO:0000256" key="3">
    <source>
        <dbReference type="ARBA" id="ARBA00023172"/>
    </source>
</evidence>
<dbReference type="RefSeq" id="WP_215884755.1">
    <property type="nucleotide sequence ID" value="NZ_JAAOMP010000153.1"/>
</dbReference>